<dbReference type="EMBL" id="CP040899">
    <property type="protein sequence ID" value="QDB78297.1"/>
    <property type="molecule type" value="Genomic_DNA"/>
</dbReference>
<evidence type="ECO:0000256" key="3">
    <source>
        <dbReference type="ARBA" id="ARBA00022692"/>
    </source>
</evidence>
<keyword evidence="3 7" id="KW-0812">Transmembrane</keyword>
<accession>A0ABX5VIU3</accession>
<organism evidence="9 10">
    <name type="scientific">Georgenia wutianyii</name>
    <dbReference type="NCBI Taxonomy" id="2585135"/>
    <lineage>
        <taxon>Bacteria</taxon>
        <taxon>Bacillati</taxon>
        <taxon>Actinomycetota</taxon>
        <taxon>Actinomycetes</taxon>
        <taxon>Micrococcales</taxon>
        <taxon>Bogoriellaceae</taxon>
        <taxon>Georgenia</taxon>
    </lineage>
</organism>
<feature type="domain" description="Major facilitator superfamily (MFS) profile" evidence="8">
    <location>
        <begin position="19"/>
        <end position="385"/>
    </location>
</feature>
<evidence type="ECO:0000256" key="5">
    <source>
        <dbReference type="ARBA" id="ARBA00023136"/>
    </source>
</evidence>
<reference evidence="9 10" key="1">
    <citation type="submission" date="2019-05" db="EMBL/GenBank/DDBJ databases">
        <title>Georgenia *** sp. nov., and Georgenia *** sp. nov., isolated from the intestinal contents of plateau pika (Ochotona curzoniae) in the Qinghai-Tibet plateau of China.</title>
        <authorList>
            <person name="Tian Z."/>
        </authorList>
    </citation>
    <scope>NUCLEOTIDE SEQUENCE [LARGE SCALE GENOMIC DNA]</scope>
    <source>
        <strain evidence="9 10">Z294</strain>
    </source>
</reference>
<sequence>MTVESPAAHSALSPARTRRLTAAGLALIAVSYGLARFSYGLFVPAFRAEFGLDAAAAGAVASASYAAYCLGIVLSTTLTPRWGGRLVAVLAGAVATAGTLTVGLAPSGAVLAVGVVVGGASTGLASPPLAHAVAASVAEERRSRAQAVVNAGTGVGVAVAGPVALAGEQWRAGWLAFAALCAVVTVWAALAVPTSRPERAPLLPRPLLPRGSGRLAAAALLAGAASAATWTFGRDVLVEGGMSVRASTVGWILLGVFGVLGAAAGDLIGRLGLRRTWPVTMLAMAGATALLALVPGTVAVAWPAATAFGAAYIAMTGVLLLWTTRLHPRAPAAGVGLAFLLLALGQSAGAPLVGALAGATDLRVAFAAAAAVAVVGCLTRPGSSAHHAPAVRGQDDRAAAVDDRP</sequence>
<dbReference type="Proteomes" id="UP000313948">
    <property type="component" value="Chromosome"/>
</dbReference>
<evidence type="ECO:0000256" key="7">
    <source>
        <dbReference type="SAM" id="Phobius"/>
    </source>
</evidence>
<dbReference type="Gene3D" id="1.20.1250.20">
    <property type="entry name" value="MFS general substrate transporter like domains"/>
    <property type="match status" value="1"/>
</dbReference>
<evidence type="ECO:0000313" key="10">
    <source>
        <dbReference type="Proteomes" id="UP000313948"/>
    </source>
</evidence>
<dbReference type="PANTHER" id="PTHR43124">
    <property type="entry name" value="PURINE EFFLUX PUMP PBUE"/>
    <property type="match status" value="1"/>
</dbReference>
<feature type="transmembrane region" description="Helical" evidence="7">
    <location>
        <begin position="300"/>
        <end position="322"/>
    </location>
</feature>
<protein>
    <submittedName>
        <fullName evidence="9">YbfB/YjiJ family MFS transporter</fullName>
    </submittedName>
</protein>
<dbReference type="InterPro" id="IPR011701">
    <property type="entry name" value="MFS"/>
</dbReference>
<evidence type="ECO:0000313" key="9">
    <source>
        <dbReference type="EMBL" id="QDB78297.1"/>
    </source>
</evidence>
<evidence type="ECO:0000256" key="2">
    <source>
        <dbReference type="ARBA" id="ARBA00022475"/>
    </source>
</evidence>
<keyword evidence="5 7" id="KW-0472">Membrane</keyword>
<proteinExistence type="predicted"/>
<feature type="transmembrane region" description="Helical" evidence="7">
    <location>
        <begin position="147"/>
        <end position="166"/>
    </location>
</feature>
<dbReference type="PROSITE" id="PS50850">
    <property type="entry name" value="MFS"/>
    <property type="match status" value="1"/>
</dbReference>
<feature type="transmembrane region" description="Helical" evidence="7">
    <location>
        <begin position="172"/>
        <end position="192"/>
    </location>
</feature>
<evidence type="ECO:0000256" key="4">
    <source>
        <dbReference type="ARBA" id="ARBA00022989"/>
    </source>
</evidence>
<feature type="transmembrane region" description="Helical" evidence="7">
    <location>
        <begin position="213"/>
        <end position="232"/>
    </location>
</feature>
<evidence type="ECO:0000256" key="1">
    <source>
        <dbReference type="ARBA" id="ARBA00004651"/>
    </source>
</evidence>
<gene>
    <name evidence="9" type="ORF">FE251_02090</name>
</gene>
<dbReference type="Pfam" id="PF07690">
    <property type="entry name" value="MFS_1"/>
    <property type="match status" value="1"/>
</dbReference>
<keyword evidence="2" id="KW-1003">Cell membrane</keyword>
<feature type="transmembrane region" description="Helical" evidence="7">
    <location>
        <begin position="244"/>
        <end position="264"/>
    </location>
</feature>
<feature type="transmembrane region" description="Helical" evidence="7">
    <location>
        <begin position="86"/>
        <end position="105"/>
    </location>
</feature>
<evidence type="ECO:0000256" key="6">
    <source>
        <dbReference type="SAM" id="MobiDB-lite"/>
    </source>
</evidence>
<dbReference type="InterPro" id="IPR020846">
    <property type="entry name" value="MFS_dom"/>
</dbReference>
<feature type="transmembrane region" description="Helical" evidence="7">
    <location>
        <begin position="276"/>
        <end position="294"/>
    </location>
</feature>
<keyword evidence="10" id="KW-1185">Reference proteome</keyword>
<dbReference type="InterPro" id="IPR036259">
    <property type="entry name" value="MFS_trans_sf"/>
</dbReference>
<feature type="transmembrane region" description="Helical" evidence="7">
    <location>
        <begin position="111"/>
        <end position="135"/>
    </location>
</feature>
<feature type="transmembrane region" description="Helical" evidence="7">
    <location>
        <begin position="334"/>
        <end position="356"/>
    </location>
</feature>
<evidence type="ECO:0000259" key="8">
    <source>
        <dbReference type="PROSITE" id="PS50850"/>
    </source>
</evidence>
<feature type="transmembrane region" description="Helical" evidence="7">
    <location>
        <begin position="54"/>
        <end position="74"/>
    </location>
</feature>
<comment type="subcellular location">
    <subcellularLocation>
        <location evidence="1">Cell membrane</location>
        <topology evidence="1">Multi-pass membrane protein</topology>
    </subcellularLocation>
</comment>
<dbReference type="SUPFAM" id="SSF103473">
    <property type="entry name" value="MFS general substrate transporter"/>
    <property type="match status" value="1"/>
</dbReference>
<dbReference type="PANTHER" id="PTHR43124:SF3">
    <property type="entry name" value="CHLORAMPHENICOL EFFLUX PUMP RV0191"/>
    <property type="match status" value="1"/>
</dbReference>
<feature type="region of interest" description="Disordered" evidence="6">
    <location>
        <begin position="382"/>
        <end position="405"/>
    </location>
</feature>
<keyword evidence="4 7" id="KW-1133">Transmembrane helix</keyword>
<dbReference type="RefSeq" id="WP_139947629.1">
    <property type="nucleotide sequence ID" value="NZ_CP040899.1"/>
</dbReference>
<feature type="transmembrane region" description="Helical" evidence="7">
    <location>
        <begin position="362"/>
        <end position="379"/>
    </location>
</feature>
<feature type="compositionally biased region" description="Basic and acidic residues" evidence="6">
    <location>
        <begin position="393"/>
        <end position="405"/>
    </location>
</feature>
<name>A0ABX5VIU3_9MICO</name>
<feature type="transmembrane region" description="Helical" evidence="7">
    <location>
        <begin position="20"/>
        <end position="42"/>
    </location>
</feature>
<dbReference type="InterPro" id="IPR050189">
    <property type="entry name" value="MFS_Efflux_Transporters"/>
</dbReference>